<dbReference type="Pfam" id="PF13280">
    <property type="entry name" value="WYL"/>
    <property type="match status" value="1"/>
</dbReference>
<evidence type="ECO:0000256" key="2">
    <source>
        <dbReference type="ARBA" id="ARBA00023163"/>
    </source>
</evidence>
<dbReference type="InterPro" id="IPR026881">
    <property type="entry name" value="WYL_dom"/>
</dbReference>
<organism evidence="5 6">
    <name type="scientific">Nonomuraea fuscirosea</name>
    <dbReference type="NCBI Taxonomy" id="1291556"/>
    <lineage>
        <taxon>Bacteria</taxon>
        <taxon>Bacillati</taxon>
        <taxon>Actinomycetota</taxon>
        <taxon>Actinomycetes</taxon>
        <taxon>Streptosporangiales</taxon>
        <taxon>Streptosporangiaceae</taxon>
        <taxon>Nonomuraea</taxon>
    </lineage>
</organism>
<dbReference type="InterPro" id="IPR028349">
    <property type="entry name" value="PafC-like"/>
</dbReference>
<name>A0A2T0MDV1_9ACTN</name>
<dbReference type="InterPro" id="IPR057727">
    <property type="entry name" value="WCX_dom"/>
</dbReference>
<dbReference type="EMBL" id="PVNG01000026">
    <property type="protein sequence ID" value="PRX55676.1"/>
    <property type="molecule type" value="Genomic_DNA"/>
</dbReference>
<evidence type="ECO:0000313" key="6">
    <source>
        <dbReference type="Proteomes" id="UP000238312"/>
    </source>
</evidence>
<feature type="domain" description="HTH deoR-type" evidence="4">
    <location>
        <begin position="2"/>
        <end position="67"/>
    </location>
</feature>
<dbReference type="InterPro" id="IPR001034">
    <property type="entry name" value="DeoR_HTH"/>
</dbReference>
<sequence length="346" mass="37209">MRADRLVAALLLMQARGRVTAAELAEELEVSVATARRDLEALSTAGIPVYPQAGRGGGWSLLGGARTDLSGLTAHEAQALFLLAGPAAPAAPEVRSALRKLLRALPQTFRADAEAAASAVVVDPLRWGEPEKERPALVRVLQDAVVRRRKVRLAYEGRSGGGPRGGNGGAQEGRSGHGSSGGAGGRERAERLVEPWGLVAKDEVWYLLAGTERGRRTFRVDRIGGAVVTELEFERPDDFALAREWEEVVAEMERRRSTVSATVLISARFLPVLSHHFGRHCEVAGEEADGRVRVRVAAPMPLTIAEQLAGWGARVEVVEPETVRAELARIGAELVERNRPRDDSGG</sequence>
<protein>
    <submittedName>
        <fullName evidence="5">Putative DNA-binding transcriptional regulator YafY</fullName>
    </submittedName>
</protein>
<dbReference type="OrthoDB" id="3171994at2"/>
<feature type="compositionally biased region" description="Gly residues" evidence="3">
    <location>
        <begin position="158"/>
        <end position="184"/>
    </location>
</feature>
<comment type="caution">
    <text evidence="5">The sequence shown here is derived from an EMBL/GenBank/DDBJ whole genome shotgun (WGS) entry which is preliminary data.</text>
</comment>
<dbReference type="RefSeq" id="WP_106250540.1">
    <property type="nucleotide sequence ID" value="NZ_PVNG01000026.1"/>
</dbReference>
<dbReference type="InterPro" id="IPR013196">
    <property type="entry name" value="HTH_11"/>
</dbReference>
<keyword evidence="1" id="KW-0805">Transcription regulation</keyword>
<gene>
    <name evidence="5" type="ORF">B0I32_126137</name>
</gene>
<accession>A0A2T0MDV1</accession>
<evidence type="ECO:0000256" key="3">
    <source>
        <dbReference type="SAM" id="MobiDB-lite"/>
    </source>
</evidence>
<evidence type="ECO:0000313" key="5">
    <source>
        <dbReference type="EMBL" id="PRX55676.1"/>
    </source>
</evidence>
<keyword evidence="5" id="KW-0238">DNA-binding</keyword>
<dbReference type="AlphaFoldDB" id="A0A2T0MDV1"/>
<dbReference type="PANTHER" id="PTHR34580:SF1">
    <property type="entry name" value="PROTEIN PAFC"/>
    <property type="match status" value="1"/>
</dbReference>
<dbReference type="InterPro" id="IPR036390">
    <property type="entry name" value="WH_DNA-bd_sf"/>
</dbReference>
<dbReference type="Proteomes" id="UP000238312">
    <property type="component" value="Unassembled WGS sequence"/>
</dbReference>
<dbReference type="GO" id="GO:0003700">
    <property type="term" value="F:DNA-binding transcription factor activity"/>
    <property type="evidence" value="ECO:0007669"/>
    <property type="project" value="InterPro"/>
</dbReference>
<evidence type="ECO:0000259" key="4">
    <source>
        <dbReference type="PROSITE" id="PS51000"/>
    </source>
</evidence>
<proteinExistence type="predicted"/>
<keyword evidence="6" id="KW-1185">Reference proteome</keyword>
<dbReference type="Gene3D" id="1.10.10.10">
    <property type="entry name" value="Winged helix-like DNA-binding domain superfamily/Winged helix DNA-binding domain"/>
    <property type="match status" value="1"/>
</dbReference>
<dbReference type="PANTHER" id="PTHR34580">
    <property type="match status" value="1"/>
</dbReference>
<dbReference type="Pfam" id="PF25583">
    <property type="entry name" value="WCX"/>
    <property type="match status" value="1"/>
</dbReference>
<dbReference type="GO" id="GO:0003677">
    <property type="term" value="F:DNA binding"/>
    <property type="evidence" value="ECO:0007669"/>
    <property type="project" value="UniProtKB-KW"/>
</dbReference>
<keyword evidence="2" id="KW-0804">Transcription</keyword>
<dbReference type="PROSITE" id="PS52050">
    <property type="entry name" value="WYL"/>
    <property type="match status" value="1"/>
</dbReference>
<dbReference type="SUPFAM" id="SSF46785">
    <property type="entry name" value="Winged helix' DNA-binding domain"/>
    <property type="match status" value="1"/>
</dbReference>
<evidence type="ECO:0000256" key="1">
    <source>
        <dbReference type="ARBA" id="ARBA00023015"/>
    </source>
</evidence>
<feature type="region of interest" description="Disordered" evidence="3">
    <location>
        <begin position="156"/>
        <end position="187"/>
    </location>
</feature>
<reference evidence="5 6" key="1">
    <citation type="submission" date="2018-03" db="EMBL/GenBank/DDBJ databases">
        <title>Genomic Encyclopedia of Type Strains, Phase III (KMG-III): the genomes of soil and plant-associated and newly described type strains.</title>
        <authorList>
            <person name="Whitman W."/>
        </authorList>
    </citation>
    <scope>NUCLEOTIDE SEQUENCE [LARGE SCALE GENOMIC DNA]</scope>
    <source>
        <strain evidence="5 6">CGMCC 4.7104</strain>
    </source>
</reference>
<dbReference type="PIRSF" id="PIRSF016838">
    <property type="entry name" value="PafC"/>
    <property type="match status" value="1"/>
</dbReference>
<dbReference type="InterPro" id="IPR036388">
    <property type="entry name" value="WH-like_DNA-bd_sf"/>
</dbReference>
<dbReference type="Pfam" id="PF08279">
    <property type="entry name" value="HTH_11"/>
    <property type="match status" value="1"/>
</dbReference>
<dbReference type="InterPro" id="IPR051534">
    <property type="entry name" value="CBASS_pafABC_assoc_protein"/>
</dbReference>
<dbReference type="PROSITE" id="PS51000">
    <property type="entry name" value="HTH_DEOR_2"/>
    <property type="match status" value="1"/>
</dbReference>